<proteinExistence type="inferred from homology"/>
<feature type="coiled-coil region" evidence="14">
    <location>
        <begin position="623"/>
        <end position="664"/>
    </location>
</feature>
<dbReference type="Proteomes" id="UP000761534">
    <property type="component" value="Unassembled WGS sequence"/>
</dbReference>
<dbReference type="GO" id="GO:0006606">
    <property type="term" value="P:protein import into nucleus"/>
    <property type="evidence" value="ECO:0007669"/>
    <property type="project" value="TreeGrafter"/>
</dbReference>
<evidence type="ECO:0000256" key="4">
    <source>
        <dbReference type="ARBA" id="ARBA00005911"/>
    </source>
</evidence>
<feature type="compositionally biased region" description="Basic and acidic residues" evidence="15">
    <location>
        <begin position="489"/>
        <end position="500"/>
    </location>
</feature>
<dbReference type="Pfam" id="PF05064">
    <property type="entry name" value="Nsp1_C"/>
    <property type="match status" value="1"/>
</dbReference>
<name>A0A642V513_9ASCO</name>
<comment type="similarity">
    <text evidence="4">Belongs to the nucleoporin NSP1/NUP62 family.</text>
</comment>
<dbReference type="Gene3D" id="1.20.5.170">
    <property type="match status" value="1"/>
</dbReference>
<keyword evidence="9" id="KW-0906">Nuclear pore complex</keyword>
<dbReference type="InterPro" id="IPR026010">
    <property type="entry name" value="NSP1/NUP62"/>
</dbReference>
<keyword evidence="7" id="KW-0653">Protein transport</keyword>
<evidence type="ECO:0000256" key="11">
    <source>
        <dbReference type="ARBA" id="ARBA00068864"/>
    </source>
</evidence>
<evidence type="ECO:0000256" key="13">
    <source>
        <dbReference type="ARBA" id="ARBA00081079"/>
    </source>
</evidence>
<feature type="compositionally biased region" description="Low complexity" evidence="15">
    <location>
        <begin position="132"/>
        <end position="158"/>
    </location>
</feature>
<evidence type="ECO:0000259" key="17">
    <source>
        <dbReference type="Pfam" id="PF05064"/>
    </source>
</evidence>
<evidence type="ECO:0000256" key="14">
    <source>
        <dbReference type="SAM" id="Coils"/>
    </source>
</evidence>
<dbReference type="EMBL" id="SWFS01000211">
    <property type="protein sequence ID" value="KAA8914006.1"/>
    <property type="molecule type" value="Genomic_DNA"/>
</dbReference>
<keyword evidence="6" id="KW-0509">mRNA transport</keyword>
<dbReference type="VEuPathDB" id="FungiDB:TRICI_003047"/>
<dbReference type="PANTHER" id="PTHR12084:SF0">
    <property type="entry name" value="NUCLEAR PORE GLYCOPROTEIN P62"/>
    <property type="match status" value="1"/>
</dbReference>
<evidence type="ECO:0000256" key="1">
    <source>
        <dbReference type="ARBA" id="ARBA00004335"/>
    </source>
</evidence>
<evidence type="ECO:0000256" key="6">
    <source>
        <dbReference type="ARBA" id="ARBA00022816"/>
    </source>
</evidence>
<keyword evidence="5" id="KW-0813">Transport</keyword>
<evidence type="ECO:0000256" key="8">
    <source>
        <dbReference type="ARBA" id="ARBA00023010"/>
    </source>
</evidence>
<gene>
    <name evidence="18" type="ORF">TRICI_003047</name>
</gene>
<evidence type="ECO:0000256" key="9">
    <source>
        <dbReference type="ARBA" id="ARBA00023132"/>
    </source>
</evidence>
<dbReference type="GO" id="GO:0005543">
    <property type="term" value="F:phospholipid binding"/>
    <property type="evidence" value="ECO:0007669"/>
    <property type="project" value="TreeGrafter"/>
</dbReference>
<dbReference type="GO" id="GO:0051028">
    <property type="term" value="P:mRNA transport"/>
    <property type="evidence" value="ECO:0007669"/>
    <property type="project" value="UniProtKB-KW"/>
</dbReference>
<protein>
    <recommendedName>
        <fullName evidence="11">Nucleoporin NSP1</fullName>
    </recommendedName>
    <alternativeName>
        <fullName evidence="12">Nuclear pore protein NSP1</fullName>
    </alternativeName>
    <alternativeName>
        <fullName evidence="13">Nucleoskeletal-like protein</fullName>
    </alternativeName>
</protein>
<dbReference type="PANTHER" id="PTHR12084">
    <property type="entry name" value="NUCLEAR PORE GLYCOPROTEIN P62-RELATED"/>
    <property type="match status" value="1"/>
</dbReference>
<comment type="caution">
    <text evidence="18">The sequence shown here is derived from an EMBL/GenBank/DDBJ whole genome shotgun (WGS) entry which is preliminary data.</text>
</comment>
<accession>A0A642V513</accession>
<dbReference type="AlphaFoldDB" id="A0A642V513"/>
<feature type="compositionally biased region" description="Polar residues" evidence="15">
    <location>
        <begin position="203"/>
        <end position="239"/>
    </location>
</feature>
<feature type="compositionally biased region" description="Low complexity" evidence="15">
    <location>
        <begin position="183"/>
        <end position="202"/>
    </location>
</feature>
<evidence type="ECO:0000313" key="18">
    <source>
        <dbReference type="EMBL" id="KAA8914006.1"/>
    </source>
</evidence>
<feature type="compositionally biased region" description="Gly residues" evidence="15">
    <location>
        <begin position="266"/>
        <end position="278"/>
    </location>
</feature>
<feature type="compositionally biased region" description="Basic and acidic residues" evidence="15">
    <location>
        <begin position="468"/>
        <end position="480"/>
    </location>
</feature>
<dbReference type="GO" id="GO:0031965">
    <property type="term" value="C:nuclear membrane"/>
    <property type="evidence" value="ECO:0007669"/>
    <property type="project" value="UniProtKB-SubCell"/>
</dbReference>
<reference evidence="18" key="1">
    <citation type="journal article" date="2019" name="G3 (Bethesda)">
        <title>Genome Assemblies of Two Rare Opportunistic Yeast Pathogens: Diutina rugosa (syn. Candida rugosa) and Trichomonascus ciferrii (syn. Candida ciferrii).</title>
        <authorList>
            <person name="Mixao V."/>
            <person name="Saus E."/>
            <person name="Hansen A.P."/>
            <person name="Lass-Florl C."/>
            <person name="Gabaldon T."/>
        </authorList>
    </citation>
    <scope>NUCLEOTIDE SEQUENCE</scope>
    <source>
        <strain evidence="18">CBS 4856</strain>
    </source>
</reference>
<evidence type="ECO:0000256" key="2">
    <source>
        <dbReference type="ARBA" id="ARBA00004567"/>
    </source>
</evidence>
<keyword evidence="14" id="KW-0175">Coiled coil</keyword>
<evidence type="ECO:0000256" key="3">
    <source>
        <dbReference type="ARBA" id="ARBA00004620"/>
    </source>
</evidence>
<keyword evidence="8" id="KW-0811">Translocation</keyword>
<keyword evidence="19" id="KW-1185">Reference proteome</keyword>
<organism evidence="18 19">
    <name type="scientific">Trichomonascus ciferrii</name>
    <dbReference type="NCBI Taxonomy" id="44093"/>
    <lineage>
        <taxon>Eukaryota</taxon>
        <taxon>Fungi</taxon>
        <taxon>Dikarya</taxon>
        <taxon>Ascomycota</taxon>
        <taxon>Saccharomycotina</taxon>
        <taxon>Dipodascomycetes</taxon>
        <taxon>Dipodascales</taxon>
        <taxon>Trichomonascaceae</taxon>
        <taxon>Trichomonascus</taxon>
        <taxon>Trichomonascus ciferrii complex</taxon>
    </lineage>
</organism>
<dbReference type="InterPro" id="IPR025574">
    <property type="entry name" value="Nucleoporin_FG_rpt"/>
</dbReference>
<keyword evidence="16" id="KW-0732">Signal</keyword>
<feature type="domain" description="Nucleoporin NSP1-like C-terminal" evidence="17">
    <location>
        <begin position="510"/>
        <end position="613"/>
    </location>
</feature>
<feature type="compositionally biased region" description="Gly residues" evidence="15">
    <location>
        <begin position="317"/>
        <end position="334"/>
    </location>
</feature>
<dbReference type="FunFam" id="1.20.5.170:FF:000040">
    <property type="entry name" value="Nuclear pore glycoprotein p62"/>
    <property type="match status" value="1"/>
</dbReference>
<dbReference type="GO" id="GO:0017056">
    <property type="term" value="F:structural constituent of nuclear pore"/>
    <property type="evidence" value="ECO:0007669"/>
    <property type="project" value="InterPro"/>
</dbReference>
<dbReference type="Pfam" id="PF13634">
    <property type="entry name" value="Nucleoporin_FG"/>
    <property type="match status" value="3"/>
</dbReference>
<evidence type="ECO:0000256" key="12">
    <source>
        <dbReference type="ARBA" id="ARBA00078941"/>
    </source>
</evidence>
<evidence type="ECO:0000256" key="10">
    <source>
        <dbReference type="ARBA" id="ARBA00023242"/>
    </source>
</evidence>
<sequence>MKISHLSILLAAALPALAQFPSLPIDLPGPSDIIPGDGSESSEPAPVECPEGMKFAYEGPFVCSATCENTETGETKLVPLKEGTSCDIGMPGYSGKCSQHLLLCTPKPAFSFGAGASTTPAGNPSGGGGLFGNTNNNNSSGGFSFGQNNNTTTTTSSSTGGGLFGTSGSTDNKGGLFSTTPASKPSGGFSFGGNNDNKGSGSTTPAFGSTTPSFTGFGNQATTTTSSTESKPATATSMFGNAATGGTSGLFGQKPEEKKDQPASGGLFGANAGSGSGLFGKQEDKKENTPTFGASSGGGMFGQKTEEKKDQPATSGGLFGGGTGATTGGAGGLFGQKTESKPSGGLFGQKPAEEKKDQPASGGTFNFGSKPEDKKENQSVTPTGGLFGQKPEDKKDQPTGGLFGQKTEDKKEQPAGGLFGQKTEDKKDQPAGGLFGQKTEDKKDQPAGGLFGQKTEAKPAAGGLFGQKPEEKKDETKDTSKPLFGSGTTEEKKDESKPTDSKTAAANIQDIAPSAYLKNKSFEDIIAKWTSALAKNTSEFQAQATNIASWDRVLVENGEKISDLYNQVVQAEQNQGKIDQLLQYVGKQQDDLEGLLEGYEKQASEFLTNLTGPEGLQPIDQDREKAYRLAEDLNEKLENMGGNLSSVIEEINKVSNDLNHAKEDDALTQIVKILNSHLSSLQWIDSNTTYLQEKLDQIQTLEAQTRAHVMDSSSEFLRSHNAR</sequence>
<feature type="region of interest" description="Disordered" evidence="15">
    <location>
        <begin position="121"/>
        <end position="506"/>
    </location>
</feature>
<keyword evidence="10" id="KW-0539">Nucleus</keyword>
<evidence type="ECO:0000313" key="19">
    <source>
        <dbReference type="Proteomes" id="UP000761534"/>
    </source>
</evidence>
<dbReference type="GO" id="GO:0044613">
    <property type="term" value="C:nuclear pore central transport channel"/>
    <property type="evidence" value="ECO:0007669"/>
    <property type="project" value="TreeGrafter"/>
</dbReference>
<evidence type="ECO:0000256" key="15">
    <source>
        <dbReference type="SAM" id="MobiDB-lite"/>
    </source>
</evidence>
<dbReference type="GO" id="GO:0006405">
    <property type="term" value="P:RNA export from nucleus"/>
    <property type="evidence" value="ECO:0007669"/>
    <property type="project" value="TreeGrafter"/>
</dbReference>
<dbReference type="InterPro" id="IPR007758">
    <property type="entry name" value="Nucleoporin_NSP1_C"/>
</dbReference>
<evidence type="ECO:0000256" key="5">
    <source>
        <dbReference type="ARBA" id="ARBA00022448"/>
    </source>
</evidence>
<comment type="subcellular location">
    <subcellularLocation>
        <location evidence="1">Nucleus membrane</location>
        <topology evidence="1">Peripheral membrane protein</topology>
        <orientation evidence="1">Cytoplasmic side</orientation>
    </subcellularLocation>
    <subcellularLocation>
        <location evidence="3">Nucleus membrane</location>
        <topology evidence="3">Peripheral membrane protein</topology>
        <orientation evidence="3">Nucleoplasmic side</orientation>
    </subcellularLocation>
    <subcellularLocation>
        <location evidence="2">Nucleus</location>
        <location evidence="2">Nuclear pore complex</location>
    </subcellularLocation>
</comment>
<feature type="chain" id="PRO_5024909554" description="Nucleoporin NSP1" evidence="16">
    <location>
        <begin position="19"/>
        <end position="723"/>
    </location>
</feature>
<dbReference type="OrthoDB" id="344345at2759"/>
<feature type="signal peptide" evidence="16">
    <location>
        <begin position="1"/>
        <end position="18"/>
    </location>
</feature>
<evidence type="ECO:0000256" key="7">
    <source>
        <dbReference type="ARBA" id="ARBA00022927"/>
    </source>
</evidence>
<evidence type="ECO:0000256" key="16">
    <source>
        <dbReference type="SAM" id="SignalP"/>
    </source>
</evidence>